<keyword evidence="3 7" id="KW-0012">Acyltransferase</keyword>
<dbReference type="PANTHER" id="PTHR12327:SF0">
    <property type="entry name" value="ALPHA-TUBULIN N-ACETYLTRANSFERASE 1"/>
    <property type="match status" value="1"/>
</dbReference>
<dbReference type="Pfam" id="PF05301">
    <property type="entry name" value="Acetyltransf_16"/>
    <property type="match status" value="1"/>
</dbReference>
<dbReference type="PROSITE" id="PS51730">
    <property type="entry name" value="GNAT_ATAT"/>
    <property type="match status" value="1"/>
</dbReference>
<evidence type="ECO:0000256" key="4">
    <source>
        <dbReference type="ARBA" id="ARBA00051998"/>
    </source>
</evidence>
<dbReference type="AlphaFoldDB" id="A0A5N4CSM6"/>
<evidence type="ECO:0000256" key="1">
    <source>
        <dbReference type="ARBA" id="ARBA00022679"/>
    </source>
</evidence>
<evidence type="ECO:0000256" key="7">
    <source>
        <dbReference type="HAMAP-Rule" id="MF_03130"/>
    </source>
</evidence>
<dbReference type="PANTHER" id="PTHR12327">
    <property type="entry name" value="ALPHA-TUBULIN N-ACETYLTRANSFERASE 1"/>
    <property type="match status" value="1"/>
</dbReference>
<evidence type="ECO:0000256" key="5">
    <source>
        <dbReference type="ARBA" id="ARBA00054822"/>
    </source>
</evidence>
<dbReference type="Gene3D" id="3.40.630.30">
    <property type="match status" value="1"/>
</dbReference>
<evidence type="ECO:0000259" key="9">
    <source>
        <dbReference type="PROSITE" id="PS51730"/>
    </source>
</evidence>
<dbReference type="GO" id="GO:0005874">
    <property type="term" value="C:microtubule"/>
    <property type="evidence" value="ECO:0007669"/>
    <property type="project" value="InterPro"/>
</dbReference>
<dbReference type="InterPro" id="IPR038746">
    <property type="entry name" value="Atat"/>
</dbReference>
<dbReference type="EC" id="2.3.1.108" evidence="7"/>
<reference evidence="10 11" key="1">
    <citation type="journal article" date="2019" name="Mol. Ecol. Resour.">
        <title>Improving Illumina assemblies with Hi-C and long reads: an example with the North African dromedary.</title>
        <authorList>
            <person name="Elbers J.P."/>
            <person name="Rogers M.F."/>
            <person name="Perelman P.L."/>
            <person name="Proskuryakova A.A."/>
            <person name="Serdyukova N.A."/>
            <person name="Johnson W.E."/>
            <person name="Horin P."/>
            <person name="Corander J."/>
            <person name="Murphy D."/>
            <person name="Burger P.A."/>
        </authorList>
    </citation>
    <scope>NUCLEOTIDE SEQUENCE [LARGE SCALE GENOMIC DNA]</scope>
    <source>
        <strain evidence="10">Drom800</strain>
        <tissue evidence="10">Blood</tissue>
    </source>
</reference>
<feature type="binding site" evidence="7">
    <location>
        <begin position="160"/>
        <end position="169"/>
    </location>
    <ligand>
        <name>acetyl-CoA</name>
        <dbReference type="ChEBI" id="CHEBI:57288"/>
    </ligand>
</feature>
<keyword evidence="11" id="KW-1185">Reference proteome</keyword>
<feature type="modified residue" description="N6-acetyllysine; by autocatalysis" evidence="7">
    <location>
        <position position="56"/>
    </location>
</feature>
<comment type="function">
    <text evidence="5 7">Specifically acetylates 'Lys-40' in alpha-tubulin on the lumenal side of microtubules. Promotes microtubule destabilization and accelerates microtubule dynamics; this activity may be independent of acetylation activity. Acetylates alpha-tubulin with a slow enzymatic rate, due to a catalytic site that is not optimized for acetyl transfer. Enters the microtubule through each end and diffuses quickly throughout the lumen of microtubules. Acetylates only long/old microtubules because of its slow acetylation rate since it does not have time to act on dynamically unstable microtubules before the enzyme is released. Required for normal sperm flagellar function. Promotes directional cell locomotion and chemotaxis, through AP2A2-dependent acetylation of alpha-tubulin at clathrin-coated pits that are concentrated at the leading edge of migrating cells. May facilitate primary cilium assembly.</text>
</comment>
<dbReference type="GO" id="GO:0005925">
    <property type="term" value="C:focal adhesion"/>
    <property type="evidence" value="ECO:0007669"/>
    <property type="project" value="UniProtKB-SubCell"/>
</dbReference>
<keyword evidence="2 7" id="KW-0168">Coated pit</keyword>
<dbReference type="EMBL" id="JWIN03000020">
    <property type="protein sequence ID" value="KAB1261833.1"/>
    <property type="molecule type" value="Genomic_DNA"/>
</dbReference>
<feature type="domain" description="N-acetyltransferase" evidence="9">
    <location>
        <begin position="1"/>
        <end position="190"/>
    </location>
</feature>
<dbReference type="InterPro" id="IPR007965">
    <property type="entry name" value="GNAT_ATAT"/>
</dbReference>
<keyword evidence="7" id="KW-0007">Acetylation</keyword>
<protein>
    <recommendedName>
        <fullName evidence="7">Alpha-tubulin N-acetyltransferase 1</fullName>
        <shortName evidence="7">Alpha-TAT</shortName>
        <shortName evidence="7">Alpha-TAT1</shortName>
        <shortName evidence="7">TAT</shortName>
        <ecNumber evidence="7">2.3.1.108</ecNumber>
    </recommendedName>
    <alternativeName>
        <fullName evidence="7">Acetyltransferase mec-17 homolog</fullName>
    </alternativeName>
</protein>
<feature type="region of interest" description="Disordered" evidence="8">
    <location>
        <begin position="304"/>
        <end position="354"/>
    </location>
</feature>
<comment type="caution">
    <text evidence="10">The sequence shown here is derived from an EMBL/GenBank/DDBJ whole genome shotgun (WGS) entry which is preliminary data.</text>
</comment>
<dbReference type="FunFam" id="3.40.630.30:FF:000060">
    <property type="entry name" value="Alpha-tubulin N-acetyltransferase 1"/>
    <property type="match status" value="1"/>
</dbReference>
<dbReference type="InterPro" id="IPR018790">
    <property type="entry name" value="DUF2358"/>
</dbReference>
<dbReference type="GO" id="GO:0005819">
    <property type="term" value="C:spindle"/>
    <property type="evidence" value="ECO:0007669"/>
    <property type="project" value="UniProtKB-SubCell"/>
</dbReference>
<evidence type="ECO:0000256" key="8">
    <source>
        <dbReference type="SAM" id="MobiDB-lite"/>
    </source>
</evidence>
<keyword evidence="7" id="KW-0966">Cell projection</keyword>
<dbReference type="Gene3D" id="6.20.370.120">
    <property type="match status" value="1"/>
</dbReference>
<feature type="region of interest" description="Disordered" evidence="8">
    <location>
        <begin position="215"/>
        <end position="235"/>
    </location>
</feature>
<keyword evidence="7" id="KW-0963">Cytoplasm</keyword>
<dbReference type="HAMAP" id="MF_03130">
    <property type="entry name" value="mec17"/>
    <property type="match status" value="1"/>
</dbReference>
<name>A0A5N4CSM6_CAMDR</name>
<keyword evidence="1 7" id="KW-0808">Transferase</keyword>
<dbReference type="GO" id="GO:0070507">
    <property type="term" value="P:regulation of microtubule cytoskeleton organization"/>
    <property type="evidence" value="ECO:0007669"/>
    <property type="project" value="UniProtKB-UniRule"/>
</dbReference>
<proteinExistence type="inferred from homology"/>
<comment type="similarity">
    <text evidence="7">Belongs to the acetyltransferase ATAT1 family.</text>
</comment>
<accession>A0A5N4CSM6</accession>
<feature type="region of interest" description="Disordered" evidence="8">
    <location>
        <begin position="252"/>
        <end position="284"/>
    </location>
</feature>
<evidence type="ECO:0000256" key="2">
    <source>
        <dbReference type="ARBA" id="ARBA00023176"/>
    </source>
</evidence>
<feature type="modified residue" description="N6-acetyllysine; by autocatalysis" evidence="7">
    <location>
        <position position="146"/>
    </location>
</feature>
<dbReference type="GO" id="GO:0030424">
    <property type="term" value="C:axon"/>
    <property type="evidence" value="ECO:0007669"/>
    <property type="project" value="UniProtKB-SubCell"/>
</dbReference>
<evidence type="ECO:0000256" key="6">
    <source>
        <dbReference type="ARBA" id="ARBA00063317"/>
    </source>
</evidence>
<dbReference type="GO" id="GO:0019799">
    <property type="term" value="F:tubulin N-acetyltransferase activity"/>
    <property type="evidence" value="ECO:0007669"/>
    <property type="project" value="UniProtKB-UniRule"/>
</dbReference>
<comment type="PTM">
    <text evidence="7">Autoacetylation strongly increases tubulin acetylation.</text>
</comment>
<dbReference type="Pfam" id="PF10184">
    <property type="entry name" value="DUF2358"/>
    <property type="match status" value="1"/>
</dbReference>
<keyword evidence="7" id="KW-0965">Cell junction</keyword>
<feature type="binding site" evidence="7">
    <location>
        <begin position="124"/>
        <end position="137"/>
    </location>
    <ligand>
        <name>acetyl-CoA</name>
        <dbReference type="ChEBI" id="CHEBI:57288"/>
    </ligand>
</feature>
<dbReference type="Proteomes" id="UP000299084">
    <property type="component" value="Unassembled WGS sequence"/>
</dbReference>
<dbReference type="GO" id="GO:0005737">
    <property type="term" value="C:cytoplasm"/>
    <property type="evidence" value="ECO:0007669"/>
    <property type="project" value="UniProtKB-SubCell"/>
</dbReference>
<comment type="catalytic activity">
    <reaction evidence="4 7">
        <text>L-lysyl-[alpha-tubulin] + acetyl-CoA = N(6)-acetyl-L-lysyl-[alpha-tubulin] + CoA + H(+)</text>
        <dbReference type="Rhea" id="RHEA:15277"/>
        <dbReference type="Rhea" id="RHEA-COMP:11278"/>
        <dbReference type="Rhea" id="RHEA-COMP:11279"/>
        <dbReference type="ChEBI" id="CHEBI:15378"/>
        <dbReference type="ChEBI" id="CHEBI:29969"/>
        <dbReference type="ChEBI" id="CHEBI:57287"/>
        <dbReference type="ChEBI" id="CHEBI:57288"/>
        <dbReference type="ChEBI" id="CHEBI:61930"/>
        <dbReference type="EC" id="2.3.1.108"/>
    </reaction>
</comment>
<gene>
    <name evidence="7" type="primary">ATAT1</name>
    <name evidence="7" type="synonym">MEC17</name>
    <name evidence="10" type="ORF">Cadr_000022128</name>
</gene>
<organism evidence="10 11">
    <name type="scientific">Camelus dromedarius</name>
    <name type="common">Dromedary</name>
    <name type="synonym">Arabian camel</name>
    <dbReference type="NCBI Taxonomy" id="9838"/>
    <lineage>
        <taxon>Eukaryota</taxon>
        <taxon>Metazoa</taxon>
        <taxon>Chordata</taxon>
        <taxon>Craniata</taxon>
        <taxon>Vertebrata</taxon>
        <taxon>Euteleostomi</taxon>
        <taxon>Mammalia</taxon>
        <taxon>Eutheria</taxon>
        <taxon>Laurasiatheria</taxon>
        <taxon>Artiodactyla</taxon>
        <taxon>Tylopoda</taxon>
        <taxon>Camelidae</taxon>
        <taxon>Camelus</taxon>
    </lineage>
</organism>
<feature type="compositionally biased region" description="Basic and acidic residues" evidence="8">
    <location>
        <begin position="226"/>
        <end position="235"/>
    </location>
</feature>
<dbReference type="GO" id="GO:0048666">
    <property type="term" value="P:neuron development"/>
    <property type="evidence" value="ECO:0007669"/>
    <property type="project" value="UniProtKB-UniRule"/>
</dbReference>
<evidence type="ECO:0000256" key="3">
    <source>
        <dbReference type="ARBA" id="ARBA00023315"/>
    </source>
</evidence>
<keyword evidence="7" id="KW-0206">Cytoskeleton</keyword>
<keyword evidence="7" id="KW-0472">Membrane</keyword>
<dbReference type="CDD" id="cd04301">
    <property type="entry name" value="NAT_SF"/>
    <property type="match status" value="1"/>
</dbReference>
<feature type="site" description="Crucial for catalytic activity" evidence="7">
    <location>
        <position position="58"/>
    </location>
</feature>
<evidence type="ECO:0000313" key="11">
    <source>
        <dbReference type="Proteomes" id="UP000299084"/>
    </source>
</evidence>
<dbReference type="GO" id="GO:0005905">
    <property type="term" value="C:clathrin-coated pit"/>
    <property type="evidence" value="ECO:0007669"/>
    <property type="project" value="UniProtKB-SubCell"/>
</dbReference>
<evidence type="ECO:0000313" key="10">
    <source>
        <dbReference type="EMBL" id="KAB1261833.1"/>
    </source>
</evidence>
<comment type="subcellular location">
    <subcellularLocation>
        <location evidence="7">Cytoplasm</location>
    </subcellularLocation>
    <subcellularLocation>
        <location evidence="7">Membrane</location>
        <location evidence="7">Clathrin-coated pit</location>
    </subcellularLocation>
    <subcellularLocation>
        <location evidence="7">Cell junction</location>
        <location evidence="7">Focal adhesion</location>
    </subcellularLocation>
    <subcellularLocation>
        <location evidence="7">Cell projection</location>
        <location evidence="7">Axon</location>
    </subcellularLocation>
    <subcellularLocation>
        <location evidence="7">Cytoplasm</location>
        <location evidence="7">Cytoskeleton</location>
    </subcellularLocation>
    <subcellularLocation>
        <location evidence="7">Cytoplasm</location>
        <location evidence="7">Cytoskeleton</location>
        <location evidence="7">Spindle</location>
    </subcellularLocation>
</comment>
<comment type="subunit">
    <text evidence="6 7">Component of the BBSome complex. Interacts with AP2 alpha-adaptins, including AP2A2, but not with AP1 gamma-adaptin (AP1G1/AP1G2); this interaction is required for efficient alpha-tubulin acetylation, hence clathrin-coated pits are sites of microtubule acetylation.</text>
</comment>
<sequence>MEFPFDVDALLPERITVLDQHLRPPARRPGTTTPARVDLQQQIMTIVDELGKASAKAQHLPAPITSASRMQSNRHVMYVLKDTSARPAGKGAIVGFLKVGYKKLFVLDDREAHNEVEPLCILDFYIHESLQRHGHGRELFQYMLQKERVEPHQLAIDRPSQKLLKFLNKHYNLETTVPQVNNFVIFEGFFAHQHRPPATSLRASRHSRAAAVDLMPAAPARKLPPKRAEGDIKPYSSSDREFLKVAVEPPWPLNRAPRRATPPAHPPPRSSSLGNSPERGPLRPFVPEQELLRSLRLCPPHPTARLLLATDPGGSPAQRRRTRSTSEEQVLSQDGSGEEAMHTVPPQAPAPPAQSWTVGGDMFNARSRLRGALTPGRPEAGHGRRSLHSRKIMYQPSRGAARRLGPCLRAYQARPQLPNLFLHSHDYTLYSSDVEFINEILNIRTKGRTWYILSLTLCRFLAWNYFAQLRLEVLQLTRHPENWTLQARWRLVGLPIHLLFLRFYKRDKEELYRTYDAYSTFYLNSNGLICRHRLDKLMPSHSPPTPVKKLLVGALVALGLSEPEPNLQLCSKD</sequence>